<protein>
    <submittedName>
        <fullName evidence="9">Arylsulfatase G</fullName>
    </submittedName>
</protein>
<gene>
    <name evidence="9" type="ORF">HJG59_001053</name>
</gene>
<comment type="cofactor">
    <cofactor evidence="1">
        <name>Ca(2+)</name>
        <dbReference type="ChEBI" id="CHEBI:29108"/>
    </cofactor>
</comment>
<dbReference type="GO" id="GO:0046872">
    <property type="term" value="F:metal ion binding"/>
    <property type="evidence" value="ECO:0007669"/>
    <property type="project" value="UniProtKB-KW"/>
</dbReference>
<evidence type="ECO:0000259" key="8">
    <source>
        <dbReference type="Pfam" id="PF00884"/>
    </source>
</evidence>
<dbReference type="Gene3D" id="3.30.1120.10">
    <property type="match status" value="1"/>
</dbReference>
<dbReference type="Pfam" id="PF00884">
    <property type="entry name" value="Sulfatase"/>
    <property type="match status" value="1"/>
</dbReference>
<keyword evidence="4" id="KW-0732">Signal</keyword>
<dbReference type="InterPro" id="IPR017850">
    <property type="entry name" value="Alkaline_phosphatase_core_sf"/>
</dbReference>
<evidence type="ECO:0000256" key="1">
    <source>
        <dbReference type="ARBA" id="ARBA00001913"/>
    </source>
</evidence>
<dbReference type="Gene3D" id="3.40.720.10">
    <property type="entry name" value="Alkaline Phosphatase, subunit A"/>
    <property type="match status" value="1"/>
</dbReference>
<dbReference type="PANTHER" id="PTHR42693">
    <property type="entry name" value="ARYLSULFATASE FAMILY MEMBER"/>
    <property type="match status" value="1"/>
</dbReference>
<evidence type="ECO:0000256" key="7">
    <source>
        <dbReference type="SAM" id="MobiDB-lite"/>
    </source>
</evidence>
<dbReference type="EMBL" id="JACASF010000019">
    <property type="protein sequence ID" value="KAF6414985.1"/>
    <property type="molecule type" value="Genomic_DNA"/>
</dbReference>
<organism evidence="9 10">
    <name type="scientific">Molossus molossus</name>
    <name type="common">Pallas' mastiff bat</name>
    <name type="synonym">Vespertilio molossus</name>
    <dbReference type="NCBI Taxonomy" id="27622"/>
    <lineage>
        <taxon>Eukaryota</taxon>
        <taxon>Metazoa</taxon>
        <taxon>Chordata</taxon>
        <taxon>Craniata</taxon>
        <taxon>Vertebrata</taxon>
        <taxon>Euteleostomi</taxon>
        <taxon>Mammalia</taxon>
        <taxon>Eutheria</taxon>
        <taxon>Laurasiatheria</taxon>
        <taxon>Chiroptera</taxon>
        <taxon>Yangochiroptera</taxon>
        <taxon>Molossidae</taxon>
        <taxon>Molossus</taxon>
    </lineage>
</organism>
<comment type="caution">
    <text evidence="9">The sequence shown here is derived from an EMBL/GenBank/DDBJ whole genome shotgun (WGS) entry which is preliminary data.</text>
</comment>
<evidence type="ECO:0000256" key="3">
    <source>
        <dbReference type="ARBA" id="ARBA00022723"/>
    </source>
</evidence>
<evidence type="ECO:0000256" key="4">
    <source>
        <dbReference type="ARBA" id="ARBA00022729"/>
    </source>
</evidence>
<feature type="domain" description="Sulfatase N-terminal" evidence="8">
    <location>
        <begin position="156"/>
        <end position="296"/>
    </location>
</feature>
<feature type="compositionally biased region" description="Basic and acidic residues" evidence="7">
    <location>
        <begin position="35"/>
        <end position="49"/>
    </location>
</feature>
<comment type="similarity">
    <text evidence="2">Belongs to the sulfatase family.</text>
</comment>
<dbReference type="GO" id="GO:0004065">
    <property type="term" value="F:arylsulfatase activity"/>
    <property type="evidence" value="ECO:0007669"/>
    <property type="project" value="TreeGrafter"/>
</dbReference>
<dbReference type="InterPro" id="IPR050738">
    <property type="entry name" value="Sulfatase"/>
</dbReference>
<accession>A0A7J8CVZ1</accession>
<keyword evidence="3" id="KW-0479">Metal-binding</keyword>
<keyword evidence="10" id="KW-1185">Reference proteome</keyword>
<keyword evidence="6" id="KW-0106">Calcium</keyword>
<dbReference type="Pfam" id="PF14707">
    <property type="entry name" value="Sulfatase_C"/>
    <property type="match status" value="1"/>
</dbReference>
<sequence>MPTGWPSIKEPRQELLLGRGSSSVREPAHRGAAGEPERPGAEVRGEGHAVHPAGQGPPRSGASKLCPSVTGLFQVACRLLGDVVCVAACDREFVLFSVHGLRSKQPHGTRDDCAGQHSCRNAAEKPLTDGTGRPGSGAWVPGFKSVKESWVPSTSRRPFLLYVGLAHMHVPLTRTQLSAYPGGRAPYAAGLREMDSLVGQIKEEVDHTARENTLLWFTGDNGPWAQKCELAGSVGPFAGLWQAHRGGSAAKQTTWEGGHRVPAVAYWPGRIPSNVTSTALLSVLDIFPTVVALAGASLPRGRHFDGLDASDVLFGGSQTGHRALFHPNSGAAGVYGALQTVRLQRYKAFYVTGGAEACDGSVGPERYHEPPLIFNLEDDVAEAAPLGTGSAEYQRVLPEVRGALTDVLRDIAEDSVSSADYTQDPLVTPCCDPHHTACRCHTASQTAAPTSRATRK</sequence>
<keyword evidence="5" id="KW-0378">Hydrolase</keyword>
<evidence type="ECO:0000256" key="2">
    <source>
        <dbReference type="ARBA" id="ARBA00008779"/>
    </source>
</evidence>
<evidence type="ECO:0000256" key="5">
    <source>
        <dbReference type="ARBA" id="ARBA00022801"/>
    </source>
</evidence>
<dbReference type="PANTHER" id="PTHR42693:SF42">
    <property type="entry name" value="ARYLSULFATASE G"/>
    <property type="match status" value="1"/>
</dbReference>
<name>A0A7J8CVZ1_MOLMO</name>
<evidence type="ECO:0000313" key="10">
    <source>
        <dbReference type="Proteomes" id="UP000550707"/>
    </source>
</evidence>
<dbReference type="FunFam" id="3.30.1120.10:FF:000006">
    <property type="entry name" value="Arylsulfatase G"/>
    <property type="match status" value="1"/>
</dbReference>
<dbReference type="AlphaFoldDB" id="A0A7J8CVZ1"/>
<proteinExistence type="inferred from homology"/>
<dbReference type="InterPro" id="IPR000917">
    <property type="entry name" value="Sulfatase_N"/>
</dbReference>
<feature type="region of interest" description="Disordered" evidence="7">
    <location>
        <begin position="1"/>
        <end position="62"/>
    </location>
</feature>
<evidence type="ECO:0000256" key="6">
    <source>
        <dbReference type="ARBA" id="ARBA00022837"/>
    </source>
</evidence>
<dbReference type="Proteomes" id="UP000550707">
    <property type="component" value="Unassembled WGS sequence"/>
</dbReference>
<evidence type="ECO:0000313" key="9">
    <source>
        <dbReference type="EMBL" id="KAF6414985.1"/>
    </source>
</evidence>
<dbReference type="SUPFAM" id="SSF53649">
    <property type="entry name" value="Alkaline phosphatase-like"/>
    <property type="match status" value="1"/>
</dbReference>
<reference evidence="9 10" key="1">
    <citation type="journal article" date="2020" name="Nature">
        <title>Six reference-quality genomes reveal evolution of bat adaptations.</title>
        <authorList>
            <person name="Jebb D."/>
            <person name="Huang Z."/>
            <person name="Pippel M."/>
            <person name="Hughes G.M."/>
            <person name="Lavrichenko K."/>
            <person name="Devanna P."/>
            <person name="Winkler S."/>
            <person name="Jermiin L.S."/>
            <person name="Skirmuntt E.C."/>
            <person name="Katzourakis A."/>
            <person name="Burkitt-Gray L."/>
            <person name="Ray D.A."/>
            <person name="Sullivan K.A.M."/>
            <person name="Roscito J.G."/>
            <person name="Kirilenko B.M."/>
            <person name="Davalos L.M."/>
            <person name="Corthals A.P."/>
            <person name="Power M.L."/>
            <person name="Jones G."/>
            <person name="Ransome R.D."/>
            <person name="Dechmann D.K.N."/>
            <person name="Locatelli A.G."/>
            <person name="Puechmaille S.J."/>
            <person name="Fedrigo O."/>
            <person name="Jarvis E.D."/>
            <person name="Hiller M."/>
            <person name="Vernes S.C."/>
            <person name="Myers E.W."/>
            <person name="Teeling E.C."/>
        </authorList>
    </citation>
    <scope>NUCLEOTIDE SEQUENCE [LARGE SCALE GENOMIC DNA]</scope>
    <source>
        <strain evidence="9">MMolMol1</strain>
        <tissue evidence="9">Muscle</tissue>
    </source>
</reference>